<accession>W4M6I7</accession>
<dbReference type="Proteomes" id="UP000019140">
    <property type="component" value="Unassembled WGS sequence"/>
</dbReference>
<dbReference type="EMBL" id="AZHX01001001">
    <property type="protein sequence ID" value="ETX05257.1"/>
    <property type="molecule type" value="Genomic_DNA"/>
</dbReference>
<name>W4M6I7_9BACT</name>
<dbReference type="AlphaFoldDB" id="W4M6I7"/>
<dbReference type="HOGENOM" id="CLU_3306493_0_0_7"/>
<sequence>MFKLGLQSLAAGAADHLFMSENDGGLLQSARGFLINVNA</sequence>
<protein>
    <submittedName>
        <fullName evidence="1">Uncharacterized protein</fullName>
    </submittedName>
</protein>
<evidence type="ECO:0000313" key="2">
    <source>
        <dbReference type="Proteomes" id="UP000019140"/>
    </source>
</evidence>
<evidence type="ECO:0000313" key="1">
    <source>
        <dbReference type="EMBL" id="ETX05257.1"/>
    </source>
</evidence>
<comment type="caution">
    <text evidence="1">The sequence shown here is derived from an EMBL/GenBank/DDBJ whole genome shotgun (WGS) entry which is preliminary data.</text>
</comment>
<proteinExistence type="predicted"/>
<reference evidence="1 2" key="1">
    <citation type="journal article" date="2014" name="Nature">
        <title>An environmental bacterial taxon with a large and distinct metabolic repertoire.</title>
        <authorList>
            <person name="Wilson M.C."/>
            <person name="Mori T."/>
            <person name="Ruckert C."/>
            <person name="Uria A.R."/>
            <person name="Helf M.J."/>
            <person name="Takada K."/>
            <person name="Gernert C."/>
            <person name="Steffens U.A."/>
            <person name="Heycke N."/>
            <person name="Schmitt S."/>
            <person name="Rinke C."/>
            <person name="Helfrich E.J."/>
            <person name="Brachmann A.O."/>
            <person name="Gurgui C."/>
            <person name="Wakimoto T."/>
            <person name="Kracht M."/>
            <person name="Crusemann M."/>
            <person name="Hentschel U."/>
            <person name="Abe I."/>
            <person name="Matsunaga S."/>
            <person name="Kalinowski J."/>
            <person name="Takeyama H."/>
            <person name="Piel J."/>
        </authorList>
    </citation>
    <scope>NUCLEOTIDE SEQUENCE [LARGE SCALE GENOMIC DNA]</scope>
    <source>
        <strain evidence="2">TSY2</strain>
    </source>
</reference>
<gene>
    <name evidence="1" type="ORF">ETSY2_24030</name>
</gene>
<organism evidence="1 2">
    <name type="scientific">Candidatus Entotheonella gemina</name>
    <dbReference type="NCBI Taxonomy" id="1429439"/>
    <lineage>
        <taxon>Bacteria</taxon>
        <taxon>Pseudomonadati</taxon>
        <taxon>Nitrospinota/Tectimicrobiota group</taxon>
        <taxon>Candidatus Tectimicrobiota</taxon>
        <taxon>Candidatus Entotheonellia</taxon>
        <taxon>Candidatus Entotheonellales</taxon>
        <taxon>Candidatus Entotheonellaceae</taxon>
        <taxon>Candidatus Entotheonella</taxon>
    </lineage>
</organism>
<keyword evidence="2" id="KW-1185">Reference proteome</keyword>